<dbReference type="InterPro" id="IPR024535">
    <property type="entry name" value="RHGA/B-epi-like_pectate_lyase"/>
</dbReference>
<dbReference type="GO" id="GO:0016829">
    <property type="term" value="F:lyase activity"/>
    <property type="evidence" value="ECO:0007669"/>
    <property type="project" value="UniProtKB-KW"/>
</dbReference>
<feature type="domain" description="Rhamnogalacturonase A/B/Epimerase-like pectate lyase" evidence="3">
    <location>
        <begin position="892"/>
        <end position="954"/>
    </location>
</feature>
<feature type="region of interest" description="Disordered" evidence="1">
    <location>
        <begin position="1481"/>
        <end position="1504"/>
    </location>
</feature>
<proteinExistence type="predicted"/>
<evidence type="ECO:0000313" key="5">
    <source>
        <dbReference type="Proteomes" id="UP000076580"/>
    </source>
</evidence>
<dbReference type="RefSeq" id="XP_040661226.1">
    <property type="nucleotide sequence ID" value="XM_040800343.1"/>
</dbReference>
<keyword evidence="5" id="KW-1185">Reference proteome</keyword>
<dbReference type="STRING" id="98403.A0A151GXP2"/>
<dbReference type="PANTHER" id="PTHR33928">
    <property type="entry name" value="POLYGALACTURONASE QRT3"/>
    <property type="match status" value="1"/>
</dbReference>
<dbReference type="InterPro" id="IPR012334">
    <property type="entry name" value="Pectin_lyas_fold"/>
</dbReference>
<dbReference type="SUPFAM" id="SSF51126">
    <property type="entry name" value="Pectin lyase-like"/>
    <property type="match status" value="2"/>
</dbReference>
<feature type="region of interest" description="Disordered" evidence="1">
    <location>
        <begin position="1386"/>
        <end position="1411"/>
    </location>
</feature>
<comment type="caution">
    <text evidence="4">The sequence shown here is derived from an EMBL/GenBank/DDBJ whole genome shotgun (WGS) entry which is preliminary data.</text>
</comment>
<feature type="signal peptide" evidence="2">
    <location>
        <begin position="1"/>
        <end position="24"/>
    </location>
</feature>
<dbReference type="Gene3D" id="2.160.20.10">
    <property type="entry name" value="Single-stranded right-handed beta-helix, Pectin lyase-like"/>
    <property type="match status" value="2"/>
</dbReference>
<dbReference type="CDD" id="cd23668">
    <property type="entry name" value="GH55_beta13glucanase-like"/>
    <property type="match status" value="1"/>
</dbReference>
<dbReference type="InterPro" id="IPR039279">
    <property type="entry name" value="QRT3-like"/>
</dbReference>
<reference evidence="4 5" key="1">
    <citation type="journal article" date="2016" name="Sci. Rep.">
        <title>Insights into Adaptations to a Near-Obligate Nematode Endoparasitic Lifestyle from the Finished Genome of Drechmeria coniospora.</title>
        <authorList>
            <person name="Zhang L."/>
            <person name="Zhou Z."/>
            <person name="Guo Q."/>
            <person name="Fokkens L."/>
            <person name="Miskei M."/>
            <person name="Pocsi I."/>
            <person name="Zhang W."/>
            <person name="Chen M."/>
            <person name="Wang L."/>
            <person name="Sun Y."/>
            <person name="Donzelli B.G."/>
            <person name="Gibson D.M."/>
            <person name="Nelson D.R."/>
            <person name="Luo J.G."/>
            <person name="Rep M."/>
            <person name="Liu H."/>
            <person name="Yang S."/>
            <person name="Wang J."/>
            <person name="Krasnoff S.B."/>
            <person name="Xu Y."/>
            <person name="Molnar I."/>
            <person name="Lin M."/>
        </authorList>
    </citation>
    <scope>NUCLEOTIDE SEQUENCE [LARGE SCALE GENOMIC DNA]</scope>
    <source>
        <strain evidence="4 5">ARSEF 6962</strain>
    </source>
</reference>
<feature type="chain" id="PRO_5007581114" evidence="2">
    <location>
        <begin position="25"/>
        <end position="1638"/>
    </location>
</feature>
<sequence>MVLLPLVALLAPSSILLFPHLAEAQFYQDYMPDTTLPDSYLYQHVPQVAPMRVINVHPHTVYLSYNCHYMRDICKNAELFQASARGLNLHPASGIDNNVYGYDLDTGDAPTGEPRSCQEYRRDASCPPGWKDTHTCPEVDQRKPMKSNGEWFTTSLEPGTTVNNLQHLRDGNNNIIRNSSIRYSCDEFPPATWVEGGNGWDRNTPSNTRCAAIACEGATGVKAEQNWQGLAHGRLRIELQNLARTHPGYNPARSIIFFRFLFNNDGADDVAARVIVMKDIGTSDELISDNVIPQQKRSVAAVNSTLTSLTGPGLTAEELKAHLRAGRGYETLIHENLTVSEPDLARRDRIMSDVLSRRGMPGMDQLDGFVLSDNATLPRSVSEAPKLKGRGVGPRKRAPLMRNTTSWQLEEARRIVDQARAESNKRNMARVARPLRNRHFYRRSTGSGGGIVAREANVEAGSAETMPPPPLLVITDEIAAAAALVAEADLHAKTGNWTKRAVAPAAGKGTFWMQHIARKGTVPWGDDPNYIVFRNVMDYGAVGDGVTDDTKAINKAMGTNSTRCDRGCNGSTTKNAIIYFPPGNYLVSSTLAMPFGTQVIGDANDRPTLVASPKFVGLGVLSTDEYTGAEGVGIDGKDPQYFVNTANFYRQIRNIRIDVRQVQEGAIITGIHYQVAQATSTQNVELIAQSGTEQIGMFAENGSGGSLTDVTFTGGGVGLKAGSQQFTAQRLTFSGCDVGIQVIWDWGWVWKSITMNNVGIGFKLVGDGGVGNIGSVSIIDSSITGANQAIVVNPIKSDPGMGSTGISLENVALSGVGVAVADTTGATLLASSGHIDQWVVGPVYEGSTTARSFSSGGKIGQYRRHSTLLDERGNYFERARPQYANQPASMFMHTKDLGCKGDGATDDTAALQAALYASVGSILFVDAGTYILTSTVIIPSGAKIVGETWSQLAASGPFFSDASNPKVMIQVGEQGQTGTVEMQDLIFTTRGPTAGAILVEWNIKAQFPGAAGLWDCHVRVGGALGTELTPAECPPATSGINPGCSAASLMMHLRKSASGYFENMWLWVADHMIDDPDYVDAKNEMTQTSIYVARGLLVESTDPTWLYGTASEHAVFYQYNFHSAANVFVGMLQTESPYFQPTPPPPAPFTEVVGKFAGDPDYSCAKGDEFNGCDESWSIVMTGSRNIFMAAAGIYSWFSTYGQSCIDTQQCQKALVLLKSNLENVRITNLITIGSKYMAVMEGKGILAADNLNVNTHPSWSQISVLDVGSDGTNFREYIWLDPKIWDMDEPQFTCSPPCNVKIPPWTGATSTVDHPLVTVSQGSWTSTVTQPPLTISEWMFEAATVTQGPAGNRKRAAATVQPVLATTPYWPAFVYRGADGLATTTSATGPFPTPPPSIGPGAPAPPSGSWPKRDLQVVLGPNESPLVPECSFLSFEDPSCVQQPWFWGNVTGASDDGGGGGGGDIDNLWDKTRCPIPTSTTTTAVAEPTEPPPPMTSPYEQGDGRTNSVKCYHVGENTEGERMRYAAKSFCQRISDKTLGPNFFYEDRFKFPYNGGIGRVEIVISLEVKPRCSFGTFYEISAEHPRGHDVARFDQGLCEKYLSVPTDSCNCAGVNWKQGGVVENNCYKWRIDPELAL</sequence>
<evidence type="ECO:0000256" key="1">
    <source>
        <dbReference type="SAM" id="MobiDB-lite"/>
    </source>
</evidence>
<dbReference type="PANTHER" id="PTHR33928:SF2">
    <property type="entry name" value="PECTATE LYASE SUPERFAMILY PROTEIN DOMAIN-CONTAINING PROTEIN-RELATED"/>
    <property type="match status" value="1"/>
</dbReference>
<evidence type="ECO:0000259" key="3">
    <source>
        <dbReference type="Pfam" id="PF12708"/>
    </source>
</evidence>
<dbReference type="FunFam" id="2.160.20.10:FF:000043">
    <property type="entry name" value="Exo-beta-1,3-glucanase, putative"/>
    <property type="match status" value="1"/>
</dbReference>
<feature type="compositionally biased region" description="Pro residues" evidence="1">
    <location>
        <begin position="1392"/>
        <end position="1409"/>
    </location>
</feature>
<dbReference type="GeneID" id="63715661"/>
<organism evidence="4 5">
    <name type="scientific">Drechmeria coniospora</name>
    <name type="common">Nematophagous fungus</name>
    <name type="synonym">Meria coniospora</name>
    <dbReference type="NCBI Taxonomy" id="98403"/>
    <lineage>
        <taxon>Eukaryota</taxon>
        <taxon>Fungi</taxon>
        <taxon>Dikarya</taxon>
        <taxon>Ascomycota</taxon>
        <taxon>Pezizomycotina</taxon>
        <taxon>Sordariomycetes</taxon>
        <taxon>Hypocreomycetidae</taxon>
        <taxon>Hypocreales</taxon>
        <taxon>Ophiocordycipitaceae</taxon>
        <taxon>Drechmeria</taxon>
    </lineage>
</organism>
<name>A0A151GXP2_DRECN</name>
<dbReference type="Pfam" id="PF12708">
    <property type="entry name" value="Pect-lyase_RHGA_epim"/>
    <property type="match status" value="2"/>
</dbReference>
<keyword evidence="4" id="KW-0456">Lyase</keyword>
<dbReference type="GO" id="GO:0004650">
    <property type="term" value="F:polygalacturonase activity"/>
    <property type="evidence" value="ECO:0007669"/>
    <property type="project" value="InterPro"/>
</dbReference>
<protein>
    <submittedName>
        <fullName evidence="4">Pectin lyase fold/virulence factor</fullName>
    </submittedName>
</protein>
<evidence type="ECO:0000256" key="2">
    <source>
        <dbReference type="SAM" id="SignalP"/>
    </source>
</evidence>
<evidence type="ECO:0000313" key="4">
    <source>
        <dbReference type="EMBL" id="KYK61874.1"/>
    </source>
</evidence>
<feature type="domain" description="Rhamnogalacturonase A/B/Epimerase-like pectate lyase" evidence="3">
    <location>
        <begin position="533"/>
        <end position="762"/>
    </location>
</feature>
<dbReference type="InParanoid" id="A0A151GXP2"/>
<dbReference type="EMBL" id="LAYC01000001">
    <property type="protein sequence ID" value="KYK61874.1"/>
    <property type="molecule type" value="Genomic_DNA"/>
</dbReference>
<dbReference type="InterPro" id="IPR011050">
    <property type="entry name" value="Pectin_lyase_fold/virulence"/>
</dbReference>
<keyword evidence="2" id="KW-0732">Signal</keyword>
<dbReference type="Proteomes" id="UP000076580">
    <property type="component" value="Chromosome 01"/>
</dbReference>
<dbReference type="FunFam" id="2.160.20.10:FF:000049">
    <property type="entry name" value="Putative exo-beta-1,3-glucanase"/>
    <property type="match status" value="1"/>
</dbReference>
<accession>A0A151GXP2</accession>
<gene>
    <name evidence="4" type="ORF">DCS_03018</name>
</gene>